<protein>
    <recommendedName>
        <fullName evidence="1">Stage 0 sporulation protein A homolog</fullName>
    </recommendedName>
</protein>
<evidence type="ECO:0000256" key="1">
    <source>
        <dbReference type="ARBA" id="ARBA00018672"/>
    </source>
</evidence>
<dbReference type="PANTHER" id="PTHR37299:SF1">
    <property type="entry name" value="STAGE 0 SPORULATION PROTEIN A HOMOLOG"/>
    <property type="match status" value="1"/>
</dbReference>
<dbReference type="RefSeq" id="WP_186854571.1">
    <property type="nucleotide sequence ID" value="NZ_JACOPG010000004.1"/>
</dbReference>
<dbReference type="EMBL" id="JACOPG010000004">
    <property type="protein sequence ID" value="MBC5686929.1"/>
    <property type="molecule type" value="Genomic_DNA"/>
</dbReference>
<comment type="function">
    <text evidence="2">May play the central regulatory role in sporulation. It may be an element of the effector pathway responsible for the activation of sporulation genes in response to nutritional stress. Spo0A may act in concert with spo0H (a sigma factor) to control the expression of some genes that are critical to the sporulation process.</text>
</comment>
<feature type="domain" description="HTH LytTR-type" evidence="5">
    <location>
        <begin position="136"/>
        <end position="237"/>
    </location>
</feature>
<dbReference type="Gene3D" id="3.40.50.2300">
    <property type="match status" value="1"/>
</dbReference>
<gene>
    <name evidence="6" type="ORF">H8R94_09990</name>
</gene>
<dbReference type="SUPFAM" id="SSF52172">
    <property type="entry name" value="CheY-like"/>
    <property type="match status" value="1"/>
</dbReference>
<evidence type="ECO:0000256" key="2">
    <source>
        <dbReference type="ARBA" id="ARBA00024867"/>
    </source>
</evidence>
<dbReference type="InterPro" id="IPR046947">
    <property type="entry name" value="LytR-like"/>
</dbReference>
<dbReference type="PROSITE" id="PS50930">
    <property type="entry name" value="HTH_LYTTR"/>
    <property type="match status" value="1"/>
</dbReference>
<evidence type="ECO:0000259" key="5">
    <source>
        <dbReference type="PROSITE" id="PS50930"/>
    </source>
</evidence>
<evidence type="ECO:0000259" key="4">
    <source>
        <dbReference type="PROSITE" id="PS50110"/>
    </source>
</evidence>
<dbReference type="InterPro" id="IPR007492">
    <property type="entry name" value="LytTR_DNA-bd_dom"/>
</dbReference>
<evidence type="ECO:0000313" key="7">
    <source>
        <dbReference type="Proteomes" id="UP000643810"/>
    </source>
</evidence>
<dbReference type="Pfam" id="PF00072">
    <property type="entry name" value="Response_reg"/>
    <property type="match status" value="1"/>
</dbReference>
<dbReference type="InterPro" id="IPR011006">
    <property type="entry name" value="CheY-like_superfamily"/>
</dbReference>
<proteinExistence type="predicted"/>
<evidence type="ECO:0000256" key="3">
    <source>
        <dbReference type="PROSITE-ProRule" id="PRU00169"/>
    </source>
</evidence>
<reference evidence="6 7" key="1">
    <citation type="submission" date="2020-08" db="EMBL/GenBank/DDBJ databases">
        <title>Genome public.</title>
        <authorList>
            <person name="Liu C."/>
            <person name="Sun Q."/>
        </authorList>
    </citation>
    <scope>NUCLEOTIDE SEQUENCE [LARGE SCALE GENOMIC DNA]</scope>
    <source>
        <strain evidence="6 7">NSJ-9</strain>
    </source>
</reference>
<dbReference type="SMART" id="SM00448">
    <property type="entry name" value="REC"/>
    <property type="match status" value="1"/>
</dbReference>
<dbReference type="PANTHER" id="PTHR37299">
    <property type="entry name" value="TRANSCRIPTIONAL REGULATOR-RELATED"/>
    <property type="match status" value="1"/>
</dbReference>
<dbReference type="SMART" id="SM00850">
    <property type="entry name" value="LytTR"/>
    <property type="match status" value="1"/>
</dbReference>
<dbReference type="Proteomes" id="UP000643810">
    <property type="component" value="Unassembled WGS sequence"/>
</dbReference>
<dbReference type="InterPro" id="IPR001789">
    <property type="entry name" value="Sig_transdc_resp-reg_receiver"/>
</dbReference>
<organism evidence="6 7">
    <name type="scientific">Roseburia lenta</name>
    <dbReference type="NCBI Taxonomy" id="2763061"/>
    <lineage>
        <taxon>Bacteria</taxon>
        <taxon>Bacillati</taxon>
        <taxon>Bacillota</taxon>
        <taxon>Clostridia</taxon>
        <taxon>Lachnospirales</taxon>
        <taxon>Lachnospiraceae</taxon>
        <taxon>Roseburia</taxon>
    </lineage>
</organism>
<evidence type="ECO:0000313" key="6">
    <source>
        <dbReference type="EMBL" id="MBC5686929.1"/>
    </source>
</evidence>
<keyword evidence="3" id="KW-0597">Phosphoprotein</keyword>
<dbReference type="PROSITE" id="PS50110">
    <property type="entry name" value="RESPONSE_REGULATORY"/>
    <property type="match status" value="1"/>
</dbReference>
<keyword evidence="7" id="KW-1185">Reference proteome</keyword>
<dbReference type="Gene3D" id="2.40.50.1020">
    <property type="entry name" value="LytTr DNA-binding domain"/>
    <property type="match status" value="1"/>
</dbReference>
<feature type="modified residue" description="4-aspartylphosphate" evidence="3">
    <location>
        <position position="63"/>
    </location>
</feature>
<comment type="caution">
    <text evidence="6">The sequence shown here is derived from an EMBL/GenBank/DDBJ whole genome shotgun (WGS) entry which is preliminary data.</text>
</comment>
<accession>A0ABR7GI16</accession>
<sequence length="242" mass="28032">MLARTSLRIAVCDDSPIFLNKTKTYIETWSANTGHAVQIFTYDNGDALIEAHKDCHMDIIFLDIIMPLLNGMDTARELRQHDRAVQIIFLTSSPEFALESYEVRAQGYILKPVSQEKLTKELNELAIQYDEEPKHLILKTAFGYQKQYFHDIEYIEAQNKRVLFHLCSGQTLEIPEPLNHFEQQLLNTDGFFKCHRSYLVYLPNVNHFNNNELTTRSGQTIPIARGYGKVFKEAYFSTLFAE</sequence>
<name>A0ABR7GI16_9FIRM</name>
<dbReference type="Pfam" id="PF04397">
    <property type="entry name" value="LytTR"/>
    <property type="match status" value="1"/>
</dbReference>
<feature type="domain" description="Response regulatory" evidence="4">
    <location>
        <begin position="8"/>
        <end position="126"/>
    </location>
</feature>